<dbReference type="AlphaFoldDB" id="A0AAV7XYM8"/>
<feature type="compositionally biased region" description="Low complexity" evidence="1">
    <location>
        <begin position="586"/>
        <end position="595"/>
    </location>
</feature>
<feature type="compositionally biased region" description="Basic and acidic residues" evidence="1">
    <location>
        <begin position="553"/>
        <end position="583"/>
    </location>
</feature>
<feature type="compositionally biased region" description="Basic and acidic residues" evidence="1">
    <location>
        <begin position="232"/>
        <end position="250"/>
    </location>
</feature>
<name>A0AAV7XYM8_9NEOP</name>
<feature type="region of interest" description="Disordered" evidence="1">
    <location>
        <begin position="551"/>
        <end position="822"/>
    </location>
</feature>
<feature type="compositionally biased region" description="Basic and acidic residues" evidence="1">
    <location>
        <begin position="739"/>
        <end position="761"/>
    </location>
</feature>
<organism evidence="2 3">
    <name type="scientific">Megalurothrips usitatus</name>
    <name type="common">bean blossom thrips</name>
    <dbReference type="NCBI Taxonomy" id="439358"/>
    <lineage>
        <taxon>Eukaryota</taxon>
        <taxon>Metazoa</taxon>
        <taxon>Ecdysozoa</taxon>
        <taxon>Arthropoda</taxon>
        <taxon>Hexapoda</taxon>
        <taxon>Insecta</taxon>
        <taxon>Pterygota</taxon>
        <taxon>Neoptera</taxon>
        <taxon>Paraneoptera</taxon>
        <taxon>Thysanoptera</taxon>
        <taxon>Terebrantia</taxon>
        <taxon>Thripoidea</taxon>
        <taxon>Thripidae</taxon>
        <taxon>Megalurothrips</taxon>
    </lineage>
</organism>
<accession>A0AAV7XYM8</accession>
<feature type="compositionally biased region" description="Basic and acidic residues" evidence="1">
    <location>
        <begin position="681"/>
        <end position="710"/>
    </location>
</feature>
<feature type="compositionally biased region" description="Acidic residues" evidence="1">
    <location>
        <begin position="654"/>
        <end position="666"/>
    </location>
</feature>
<feature type="region of interest" description="Disordered" evidence="1">
    <location>
        <begin position="64"/>
        <end position="355"/>
    </location>
</feature>
<evidence type="ECO:0000256" key="1">
    <source>
        <dbReference type="SAM" id="MobiDB-lite"/>
    </source>
</evidence>
<feature type="compositionally biased region" description="Basic and acidic residues" evidence="1">
    <location>
        <begin position="201"/>
        <end position="219"/>
    </location>
</feature>
<feature type="compositionally biased region" description="Acidic residues" evidence="1">
    <location>
        <begin position="719"/>
        <end position="738"/>
    </location>
</feature>
<dbReference type="EMBL" id="JAPTSV010000002">
    <property type="protein sequence ID" value="KAJ1530302.1"/>
    <property type="molecule type" value="Genomic_DNA"/>
</dbReference>
<gene>
    <name evidence="2" type="ORF">ONE63_005221</name>
</gene>
<protein>
    <recommendedName>
        <fullName evidence="4">C2H2-type domain-containing protein</fullName>
    </recommendedName>
</protein>
<feature type="compositionally biased region" description="Acidic residues" evidence="1">
    <location>
        <begin position="334"/>
        <end position="343"/>
    </location>
</feature>
<evidence type="ECO:0000313" key="3">
    <source>
        <dbReference type="Proteomes" id="UP001075354"/>
    </source>
</evidence>
<feature type="compositionally biased region" description="Basic and acidic residues" evidence="1">
    <location>
        <begin position="615"/>
        <end position="638"/>
    </location>
</feature>
<proteinExistence type="predicted"/>
<feature type="region of interest" description="Disordered" evidence="1">
    <location>
        <begin position="432"/>
        <end position="456"/>
    </location>
</feature>
<reference evidence="2" key="1">
    <citation type="submission" date="2022-12" db="EMBL/GenBank/DDBJ databases">
        <title>Chromosome-level genome assembly of the bean flower thrips Megalurothrips usitatus.</title>
        <authorList>
            <person name="Ma L."/>
            <person name="Liu Q."/>
            <person name="Li H."/>
            <person name="Cai W."/>
        </authorList>
    </citation>
    <scope>NUCLEOTIDE SEQUENCE</scope>
    <source>
        <strain evidence="2">Cailab_2022a</strain>
    </source>
</reference>
<evidence type="ECO:0008006" key="4">
    <source>
        <dbReference type="Google" id="ProtNLM"/>
    </source>
</evidence>
<feature type="compositionally biased region" description="Polar residues" evidence="1">
    <location>
        <begin position="436"/>
        <end position="450"/>
    </location>
</feature>
<feature type="compositionally biased region" description="Basic and acidic residues" evidence="1">
    <location>
        <begin position="771"/>
        <end position="797"/>
    </location>
</feature>
<feature type="compositionally biased region" description="Basic residues" evidence="1">
    <location>
        <begin position="140"/>
        <end position="151"/>
    </location>
</feature>
<comment type="caution">
    <text evidence="2">The sequence shown here is derived from an EMBL/GenBank/DDBJ whole genome shotgun (WGS) entry which is preliminary data.</text>
</comment>
<evidence type="ECO:0000313" key="2">
    <source>
        <dbReference type="EMBL" id="KAJ1530302.1"/>
    </source>
</evidence>
<keyword evidence="3" id="KW-1185">Reference proteome</keyword>
<sequence>MEKNKEKPSNSNTAVNLKEVKVELVDIALYLSGFPEGTINLKDYCKRLDGSHLIDSVSNNVRKKPGRKTTVVEKSRQLGSPVRSRRSSLDEPSETVLSPKKVDGRKRSREGDSESDVALKISRRGSEMEETVKISPAPKVIKKTAKPKSKKISPAQSKKNQISLEVSGVATEEIPVENASSPCTLEETGSSAKSKQQPSHSKSDTSKLTDDTGDKERPESSMAVPVSSKVNKKADKIRKPSKLLSKEEVKPISVDCVSSTEGGDECSKENDGGKSGATDGERKSKRKRKSHVVFFSEDEDDPLPSIVRGKKVNDDKDFFGRAGRRGRLRPEPLQNDDDSDLDESTVSGNEHIDDQPDYLKNLDILMESTPKSTYTPFICSVCHEGYVSTVKGKLHKLVTHDPHSNLVLRLKRCDNEFKRLLAERIDIPKNLDRVSPESTNDSVDTSSPNLNGEIDCENRTSVLPGKECDSVNRTKSFSEDNSNGPFFTVKEVEKLSTVGMEDEPDDLFCNTNSLKPVSSEKAFDDLFGSSSEKDSVEETNRSLEICISSERFGGTDDGREEMLFNKKEADKDVEEAEQKREEDNIASTSADATSSEDNKEGNLGDVCGDFLKPVGNKEDKGEESKKEGGKHTENKEEGELADSNEEEGTHVENKEEEGELADSNEEEGTHVENKEEEGELADSKEGEGTHEESEDEGKLVEGEEGKHVENEEIIQLVDFEQEGALVEDEKENELVENGEEGKLVENEEKSELTVVKEKTDTDEVNQEEIDSNTKELVSSDEKTEDQFKTDERNDKEGQTAVDVVGTNVVNDPESERSSKGAATNLLIEEDKETVLIENRCASPKVQDSSCAADDQL</sequence>
<dbReference type="Proteomes" id="UP001075354">
    <property type="component" value="Chromosome 2"/>
</dbReference>
<feature type="compositionally biased region" description="Polar residues" evidence="1">
    <location>
        <begin position="178"/>
        <end position="200"/>
    </location>
</feature>